<dbReference type="SMART" id="SM00382">
    <property type="entry name" value="AAA"/>
    <property type="match status" value="2"/>
</dbReference>
<feature type="domain" description="ABC transporter" evidence="12">
    <location>
        <begin position="1208"/>
        <end position="1427"/>
    </location>
</feature>
<feature type="domain" description="ABC transporter" evidence="12">
    <location>
        <begin position="613"/>
        <end position="839"/>
    </location>
</feature>
<feature type="transmembrane region" description="Helical" evidence="11">
    <location>
        <begin position="305"/>
        <end position="323"/>
    </location>
</feature>
<dbReference type="GO" id="GO:0016887">
    <property type="term" value="F:ATP hydrolysis activity"/>
    <property type="evidence" value="ECO:0007669"/>
    <property type="project" value="InterPro"/>
</dbReference>
<comment type="subcellular location">
    <subcellularLocation>
        <location evidence="1">Cell membrane</location>
        <topology evidence="1">Multi-pass membrane protein</topology>
    </subcellularLocation>
</comment>
<dbReference type="InterPro" id="IPR050173">
    <property type="entry name" value="ABC_transporter_C-like"/>
</dbReference>
<dbReference type="SUPFAM" id="SSF52540">
    <property type="entry name" value="P-loop containing nucleoside triphosphate hydrolases"/>
    <property type="match status" value="2"/>
</dbReference>
<dbReference type="InterPro" id="IPR036640">
    <property type="entry name" value="ABC1_TM_sf"/>
</dbReference>
<protein>
    <submittedName>
        <fullName evidence="14">P-loop containing nucleoside triphosphate hydrolase protein</fullName>
    </submittedName>
</protein>
<dbReference type="InterPro" id="IPR003593">
    <property type="entry name" value="AAA+_ATPase"/>
</dbReference>
<feature type="transmembrane region" description="Helical" evidence="11">
    <location>
        <begin position="32"/>
        <end position="50"/>
    </location>
</feature>
<dbReference type="InterPro" id="IPR003439">
    <property type="entry name" value="ABC_transporter-like_ATP-bd"/>
</dbReference>
<dbReference type="PANTHER" id="PTHR24223">
    <property type="entry name" value="ATP-BINDING CASSETTE SUB-FAMILY C"/>
    <property type="match status" value="1"/>
</dbReference>
<dbReference type="CDD" id="cd18580">
    <property type="entry name" value="ABC_6TM_ABCC_D2"/>
    <property type="match status" value="1"/>
</dbReference>
<keyword evidence="8 11" id="KW-1133">Transmembrane helix</keyword>
<gene>
    <name evidence="14" type="ORF">BDV28DRAFT_157658</name>
</gene>
<keyword evidence="14" id="KW-0378">Hydrolase</keyword>
<evidence type="ECO:0000256" key="7">
    <source>
        <dbReference type="ARBA" id="ARBA00022840"/>
    </source>
</evidence>
<dbReference type="PANTHER" id="PTHR24223:SF399">
    <property type="entry name" value="ABC TRANSPORTER ATNG"/>
    <property type="match status" value="1"/>
</dbReference>
<evidence type="ECO:0000256" key="8">
    <source>
        <dbReference type="ARBA" id="ARBA00022989"/>
    </source>
</evidence>
<feature type="transmembrane region" description="Helical" evidence="11">
    <location>
        <begin position="401"/>
        <end position="421"/>
    </location>
</feature>
<dbReference type="Proteomes" id="UP000327118">
    <property type="component" value="Unassembled WGS sequence"/>
</dbReference>
<feature type="transmembrane region" description="Helical" evidence="11">
    <location>
        <begin position="128"/>
        <end position="148"/>
    </location>
</feature>
<dbReference type="PROSITE" id="PS50893">
    <property type="entry name" value="ABC_TRANSPORTER_2"/>
    <property type="match status" value="2"/>
</dbReference>
<evidence type="ECO:0000313" key="15">
    <source>
        <dbReference type="Proteomes" id="UP000327118"/>
    </source>
</evidence>
<sequence length="1429" mass="157171">MAVSCPQREDNAFGPAISCPTAFDFTLVFEQSVLSIGPSALFLLFVPLRIWTLHGKSVKTTTNKALWPKLAVAVPLIGVQIATLVLWVRHNTSPTAVPAGLLSLLDGLFITILSVIEYSRSVRPSSLLSVYLLASIFFESVQARTLFIRHYGSPIAAAITASIGLKLLLLLLEIQSKRRYLKSPHREYPPEELSGVFSRTVFSWLNKLFVKGFRNLLTVEELFPTDSDLKSTPLLERIHVAWKRHQSKNTTSIILATVSCFRWSIIRIVFPRLCLIGFNYAQTFFIQRAIEHLHQPETQKTKNDGYGLIGAAALIYGGIAISTVHYKHQLFRIITMFRGAFIALIYDHSLALHDGAYDESAAVTLMSTDVDMIARSLEQVNEAWARLLEVVIGIWLLERQLGAVCVAPILVILVCTSVQMYMATFMPARQKVWVGAIQRRVGIISTALRSMKSVKMLGWSDHLANLLQEQRKRELDLSKSFRWLIVWLNVIASLPQMSASLATFAAFVIRSQVDQSDHLSTTQAFTSLAIITLITKPALQLLASIPALTAALAAFDRVHKFLDSSAKQNKLPCERSETASRSGSCHDSPDKSLGIQTNMLNSQYPSDQVILTITEARIRPVPDSEFSLQNISLKIQPSTMTAITGPVGCGKSTLLKAIIGELPLEQGHITKTNLSVAYCSQSPWFQNSTIRDNVCGYSAQNTGWYHEVLRACALDNDISQIPDGDQSIVGSRALTLSGGQKQRLSLARAIYSREKLLVLDDVFSGVDSKTEQTILERLFGEEGLCRRIGTTVLMATHSSKCLAMSDQVIVMNAQGSIVENCPFHSLKSKDVLIGGVAEKTRSTSESMDGDSVKPSLTKGVTGRLTADDIADVSRRTGDIAVYRYYLRAIGWRLTIIACAIILAHTFSANFPQVWLDMFTNDNGRRPGRFIGIYVLLAVAASGSQGLMVWQIMINIVVKSGLELHGILVRTVMHAPMRFFAEVDSGVVLNRFSQDMTLVDAVLPTMAFGTLLSAAQCLAQAALISLGASYMAITIVPTLLVLYCAQKIYLRTSRQLRFLDLEAKSPLYTHFVETLEGLSTVRGFGWQHAFVDECLRRLDVSQRPYYLLTCIQRWLSVVLDLLVTVLAVILTALATTLRSSTDPGKLGVSLTAVMVFNQTLQELVDSWTGLETSLGAIARTRSFELKTPSEHQVGENCIPAPDWPSRGAIDIQSVSASYDGTTPVLSNINMQIAAGETVRICGRSGSGKSTLLSVLLRLLDTTAGTISIDGIDIATIPRNVLRSRLIAIPQDPLTLAGTVRFNLDPTGVVPDDAIISALDKVHLLELIESRGGLGTELTSQPLSQGEQNLFALARALVRKWKKDRDSCGNGGILILDEATSNTDAATEKLMQEVIERQFAGYTIINVTHRMGKLRDAETVLEMEHGRFILT</sequence>
<evidence type="ECO:0000256" key="6">
    <source>
        <dbReference type="ARBA" id="ARBA00022741"/>
    </source>
</evidence>
<dbReference type="SUPFAM" id="SSF90123">
    <property type="entry name" value="ABC transporter transmembrane region"/>
    <property type="match status" value="2"/>
</dbReference>
<evidence type="ECO:0000256" key="5">
    <source>
        <dbReference type="ARBA" id="ARBA00022692"/>
    </source>
</evidence>
<dbReference type="Pfam" id="PF00664">
    <property type="entry name" value="ABC_membrane"/>
    <property type="match status" value="2"/>
</dbReference>
<evidence type="ECO:0000256" key="1">
    <source>
        <dbReference type="ARBA" id="ARBA00004651"/>
    </source>
</evidence>
<dbReference type="Gene3D" id="1.20.1560.10">
    <property type="entry name" value="ABC transporter type 1, transmembrane domain"/>
    <property type="match status" value="2"/>
</dbReference>
<dbReference type="FunFam" id="1.20.1560.10:FF:000066">
    <property type="entry name" value="ABC multidrug transporter (Eurofung)"/>
    <property type="match status" value="1"/>
</dbReference>
<feature type="transmembrane region" description="Helical" evidence="11">
    <location>
        <begin position="154"/>
        <end position="172"/>
    </location>
</feature>
<accession>A0A5N6Z5M3</accession>
<keyword evidence="5 11" id="KW-0812">Transmembrane</keyword>
<comment type="similarity">
    <text evidence="2">Belongs to the ABC transporter superfamily. ABCC family. Conjugate transporter (TC 3.A.1.208) subfamily.</text>
</comment>
<evidence type="ECO:0000259" key="12">
    <source>
        <dbReference type="PROSITE" id="PS50893"/>
    </source>
</evidence>
<keyword evidence="3" id="KW-0813">Transport</keyword>
<proteinExistence type="inferred from homology"/>
<evidence type="ECO:0000313" key="14">
    <source>
        <dbReference type="EMBL" id="KAE8352698.1"/>
    </source>
</evidence>
<keyword evidence="4" id="KW-1003">Cell membrane</keyword>
<dbReference type="OrthoDB" id="6500128at2759"/>
<dbReference type="GO" id="GO:0005524">
    <property type="term" value="F:ATP binding"/>
    <property type="evidence" value="ECO:0007669"/>
    <property type="project" value="UniProtKB-KW"/>
</dbReference>
<dbReference type="InterPro" id="IPR017871">
    <property type="entry name" value="ABC_transporter-like_CS"/>
</dbReference>
<dbReference type="GO" id="GO:0140359">
    <property type="term" value="F:ABC-type transporter activity"/>
    <property type="evidence" value="ECO:0007669"/>
    <property type="project" value="InterPro"/>
</dbReference>
<keyword evidence="7" id="KW-0067">ATP-binding</keyword>
<feature type="transmembrane region" description="Helical" evidence="11">
    <location>
        <begin position="930"/>
        <end position="949"/>
    </location>
</feature>
<evidence type="ECO:0000256" key="9">
    <source>
        <dbReference type="ARBA" id="ARBA00023136"/>
    </source>
</evidence>
<feature type="transmembrane region" description="Helical" evidence="11">
    <location>
        <begin position="1029"/>
        <end position="1049"/>
    </location>
</feature>
<feature type="transmembrane region" description="Helical" evidence="11">
    <location>
        <begin position="1104"/>
        <end position="1132"/>
    </location>
</feature>
<evidence type="ECO:0000259" key="13">
    <source>
        <dbReference type="PROSITE" id="PS50929"/>
    </source>
</evidence>
<dbReference type="InterPro" id="IPR044726">
    <property type="entry name" value="ABCC_6TM_D2"/>
</dbReference>
<evidence type="ECO:0000256" key="3">
    <source>
        <dbReference type="ARBA" id="ARBA00022448"/>
    </source>
</evidence>
<dbReference type="PROSITE" id="PS00211">
    <property type="entry name" value="ABC_TRANSPORTER_1"/>
    <property type="match status" value="2"/>
</dbReference>
<dbReference type="FunFam" id="3.40.50.300:FF:002145">
    <property type="entry name" value="ABC transporter (MsbA subfamily)"/>
    <property type="match status" value="1"/>
</dbReference>
<evidence type="ECO:0000256" key="10">
    <source>
        <dbReference type="ARBA" id="ARBA00023180"/>
    </source>
</evidence>
<name>A0A5N6Z5M3_9EURO</name>
<evidence type="ECO:0000256" key="11">
    <source>
        <dbReference type="SAM" id="Phobius"/>
    </source>
</evidence>
<dbReference type="EMBL" id="ML739121">
    <property type="protein sequence ID" value="KAE8352698.1"/>
    <property type="molecule type" value="Genomic_DNA"/>
</dbReference>
<dbReference type="InterPro" id="IPR056227">
    <property type="entry name" value="TMD0_ABC"/>
</dbReference>
<dbReference type="Pfam" id="PF24357">
    <property type="entry name" value="TMD0_ABC"/>
    <property type="match status" value="1"/>
</dbReference>
<feature type="transmembrane region" description="Helical" evidence="11">
    <location>
        <begin position="96"/>
        <end position="116"/>
    </location>
</feature>
<keyword evidence="10" id="KW-0325">Glycoprotein</keyword>
<dbReference type="Gene3D" id="3.40.50.300">
    <property type="entry name" value="P-loop containing nucleotide triphosphate hydrolases"/>
    <property type="match status" value="2"/>
</dbReference>
<feature type="domain" description="ABC transmembrane type-1" evidence="13">
    <location>
        <begin position="893"/>
        <end position="1171"/>
    </location>
</feature>
<keyword evidence="15" id="KW-1185">Reference proteome</keyword>
<feature type="domain" description="ABC transmembrane type-1" evidence="13">
    <location>
        <begin position="273"/>
        <end position="550"/>
    </location>
</feature>
<dbReference type="FunFam" id="1.20.1560.10:FF:000055">
    <property type="entry name" value="ABC multidrug transporter (Eurofung)"/>
    <property type="match status" value="1"/>
</dbReference>
<dbReference type="GO" id="GO:0005886">
    <property type="term" value="C:plasma membrane"/>
    <property type="evidence" value="ECO:0007669"/>
    <property type="project" value="UniProtKB-SubCell"/>
</dbReference>
<dbReference type="InterPro" id="IPR011527">
    <property type="entry name" value="ABC1_TM_dom"/>
</dbReference>
<organism evidence="14 15">
    <name type="scientific">Aspergillus coremiiformis</name>
    <dbReference type="NCBI Taxonomy" id="138285"/>
    <lineage>
        <taxon>Eukaryota</taxon>
        <taxon>Fungi</taxon>
        <taxon>Dikarya</taxon>
        <taxon>Ascomycota</taxon>
        <taxon>Pezizomycotina</taxon>
        <taxon>Eurotiomycetes</taxon>
        <taxon>Eurotiomycetidae</taxon>
        <taxon>Eurotiales</taxon>
        <taxon>Aspergillaceae</taxon>
        <taxon>Aspergillus</taxon>
        <taxon>Aspergillus subgen. Circumdati</taxon>
    </lineage>
</organism>
<feature type="transmembrane region" description="Helical" evidence="11">
    <location>
        <begin position="70"/>
        <end position="90"/>
    </location>
</feature>
<reference evidence="15" key="1">
    <citation type="submission" date="2019-04" db="EMBL/GenBank/DDBJ databases">
        <title>Friends and foes A comparative genomics studyof 23 Aspergillus species from section Flavi.</title>
        <authorList>
            <consortium name="DOE Joint Genome Institute"/>
            <person name="Kjaerbolling I."/>
            <person name="Vesth T."/>
            <person name="Frisvad J.C."/>
            <person name="Nybo J.L."/>
            <person name="Theobald S."/>
            <person name="Kildgaard S."/>
            <person name="Isbrandt T."/>
            <person name="Kuo A."/>
            <person name="Sato A."/>
            <person name="Lyhne E.K."/>
            <person name="Kogle M.E."/>
            <person name="Wiebenga A."/>
            <person name="Kun R.S."/>
            <person name="Lubbers R.J."/>
            <person name="Makela M.R."/>
            <person name="Barry K."/>
            <person name="Chovatia M."/>
            <person name="Clum A."/>
            <person name="Daum C."/>
            <person name="Haridas S."/>
            <person name="He G."/>
            <person name="LaButti K."/>
            <person name="Lipzen A."/>
            <person name="Mondo S."/>
            <person name="Riley R."/>
            <person name="Salamov A."/>
            <person name="Simmons B.A."/>
            <person name="Magnuson J.K."/>
            <person name="Henrissat B."/>
            <person name="Mortensen U.H."/>
            <person name="Larsen T.O."/>
            <person name="Devries R.P."/>
            <person name="Grigoriev I.V."/>
            <person name="Machida M."/>
            <person name="Baker S.E."/>
            <person name="Andersen M.R."/>
        </authorList>
    </citation>
    <scope>NUCLEOTIDE SEQUENCE [LARGE SCALE GENOMIC DNA]</scope>
    <source>
        <strain evidence="15">CBS 553.77</strain>
    </source>
</reference>
<feature type="transmembrane region" description="Helical" evidence="11">
    <location>
        <begin position="889"/>
        <end position="910"/>
    </location>
</feature>
<dbReference type="PROSITE" id="PS50929">
    <property type="entry name" value="ABC_TM1F"/>
    <property type="match status" value="2"/>
</dbReference>
<dbReference type="InterPro" id="IPR027417">
    <property type="entry name" value="P-loop_NTPase"/>
</dbReference>
<evidence type="ECO:0000256" key="4">
    <source>
        <dbReference type="ARBA" id="ARBA00022475"/>
    </source>
</evidence>
<evidence type="ECO:0000256" key="2">
    <source>
        <dbReference type="ARBA" id="ARBA00009726"/>
    </source>
</evidence>
<keyword evidence="9 11" id="KW-0472">Membrane</keyword>
<dbReference type="CDD" id="cd18579">
    <property type="entry name" value="ABC_6TM_ABCC_D1"/>
    <property type="match status" value="1"/>
</dbReference>
<dbReference type="Pfam" id="PF00005">
    <property type="entry name" value="ABC_tran"/>
    <property type="match status" value="2"/>
</dbReference>
<dbReference type="InterPro" id="IPR044746">
    <property type="entry name" value="ABCC_6TM_D1"/>
</dbReference>
<keyword evidence="6" id="KW-0547">Nucleotide-binding</keyword>